<evidence type="ECO:0000313" key="1">
    <source>
        <dbReference type="EMBL" id="GBL90604.1"/>
    </source>
</evidence>
<name>A0A4Y2BHJ0_ARAVE</name>
<accession>A0A4Y2BHJ0</accession>
<evidence type="ECO:0000313" key="2">
    <source>
        <dbReference type="Proteomes" id="UP000499080"/>
    </source>
</evidence>
<proteinExistence type="predicted"/>
<sequence length="72" mass="8385">MYLELKEESERYKRALGETRSLLRGAEAQIAEWRTVIQDLTYSLETERLVELLDYCDLPDVLNAPKAKSHTD</sequence>
<protein>
    <submittedName>
        <fullName evidence="1">Uncharacterized protein</fullName>
    </submittedName>
</protein>
<comment type="caution">
    <text evidence="1">The sequence shown here is derived from an EMBL/GenBank/DDBJ whole genome shotgun (WGS) entry which is preliminary data.</text>
</comment>
<organism evidence="1 2">
    <name type="scientific">Araneus ventricosus</name>
    <name type="common">Orbweaver spider</name>
    <name type="synonym">Epeira ventricosa</name>
    <dbReference type="NCBI Taxonomy" id="182803"/>
    <lineage>
        <taxon>Eukaryota</taxon>
        <taxon>Metazoa</taxon>
        <taxon>Ecdysozoa</taxon>
        <taxon>Arthropoda</taxon>
        <taxon>Chelicerata</taxon>
        <taxon>Arachnida</taxon>
        <taxon>Araneae</taxon>
        <taxon>Araneomorphae</taxon>
        <taxon>Entelegynae</taxon>
        <taxon>Araneoidea</taxon>
        <taxon>Araneidae</taxon>
        <taxon>Araneus</taxon>
    </lineage>
</organism>
<keyword evidence="2" id="KW-1185">Reference proteome</keyword>
<dbReference type="EMBL" id="BGPR01083266">
    <property type="protein sequence ID" value="GBL90604.1"/>
    <property type="molecule type" value="Genomic_DNA"/>
</dbReference>
<gene>
    <name evidence="1" type="ORF">AVEN_59602_1</name>
</gene>
<dbReference type="Proteomes" id="UP000499080">
    <property type="component" value="Unassembled WGS sequence"/>
</dbReference>
<dbReference type="AlphaFoldDB" id="A0A4Y2BHJ0"/>
<reference evidence="1 2" key="1">
    <citation type="journal article" date="2019" name="Sci. Rep.">
        <title>Orb-weaving spider Araneus ventricosus genome elucidates the spidroin gene catalogue.</title>
        <authorList>
            <person name="Kono N."/>
            <person name="Nakamura H."/>
            <person name="Ohtoshi R."/>
            <person name="Moran D.A.P."/>
            <person name="Shinohara A."/>
            <person name="Yoshida Y."/>
            <person name="Fujiwara M."/>
            <person name="Mori M."/>
            <person name="Tomita M."/>
            <person name="Arakawa K."/>
        </authorList>
    </citation>
    <scope>NUCLEOTIDE SEQUENCE [LARGE SCALE GENOMIC DNA]</scope>
</reference>